<evidence type="ECO:0000256" key="3">
    <source>
        <dbReference type="SAM" id="Phobius"/>
    </source>
</evidence>
<accession>A0ABD7FX89</accession>
<dbReference type="RefSeq" id="WP_113610231.1">
    <property type="nucleotide sequence ID" value="NZ_CAWQMY010000097.1"/>
</dbReference>
<organism evidence="5 6">
    <name type="scientific">Vibrio paracholerae</name>
    <dbReference type="NCBI Taxonomy" id="650003"/>
    <lineage>
        <taxon>Bacteria</taxon>
        <taxon>Pseudomonadati</taxon>
        <taxon>Pseudomonadota</taxon>
        <taxon>Gammaproteobacteria</taxon>
        <taxon>Vibrionales</taxon>
        <taxon>Vibrionaceae</taxon>
        <taxon>Vibrio</taxon>
    </lineage>
</organism>
<dbReference type="CDD" id="cd00383">
    <property type="entry name" value="trans_reg_C"/>
    <property type="match status" value="1"/>
</dbReference>
<evidence type="ECO:0000256" key="2">
    <source>
        <dbReference type="PROSITE-ProRule" id="PRU01091"/>
    </source>
</evidence>
<evidence type="ECO:0000313" key="5">
    <source>
        <dbReference type="EMBL" id="RBM69965.1"/>
    </source>
</evidence>
<protein>
    <recommendedName>
        <fullName evidence="4">OmpR/PhoB-type domain-containing protein</fullName>
    </recommendedName>
</protein>
<dbReference type="InterPro" id="IPR036388">
    <property type="entry name" value="WH-like_DNA-bd_sf"/>
</dbReference>
<dbReference type="InterPro" id="IPR001867">
    <property type="entry name" value="OmpR/PhoB-type_DNA-bd"/>
</dbReference>
<feature type="transmembrane region" description="Helical" evidence="3">
    <location>
        <begin position="145"/>
        <end position="163"/>
    </location>
</feature>
<keyword evidence="3" id="KW-0812">Transmembrane</keyword>
<dbReference type="EMBL" id="QKKU01000034">
    <property type="protein sequence ID" value="RBM69965.1"/>
    <property type="molecule type" value="Genomic_DNA"/>
</dbReference>
<dbReference type="InterPro" id="IPR016032">
    <property type="entry name" value="Sig_transdc_resp-reg_C-effctor"/>
</dbReference>
<evidence type="ECO:0000256" key="1">
    <source>
        <dbReference type="ARBA" id="ARBA00023125"/>
    </source>
</evidence>
<sequence>MVSKSNSYTFGMYFILEDCIEFHPYNSKLIFINKIYPLSHTETRILEILIKNCGNLVNKDEIIEHSWTGRIVAETSLSKSISNIRKIFKECGISDDAIQTIPRLGYRLNLNIKEIENNEAMTELSSIEDEKTPQKTRKITLSHPFLRYSLYILGGIMLLISILRIEHIFHKKDFTFLHINYEKDAMNIADKKYTVIRNKEVIFKDTLQDLISLSPSGSTVFYNENGDIINISYLVNNHAISFTFSKEEISKARCVIKSAIVNEKHVCAL</sequence>
<proteinExistence type="predicted"/>
<dbReference type="AlphaFoldDB" id="A0ABD7FX89"/>
<dbReference type="PROSITE" id="PS51755">
    <property type="entry name" value="OMPR_PHOB"/>
    <property type="match status" value="1"/>
</dbReference>
<keyword evidence="3" id="KW-1133">Transmembrane helix</keyword>
<name>A0ABD7FX89_9VIBR</name>
<keyword evidence="1 2" id="KW-0238">DNA-binding</keyword>
<dbReference type="SUPFAM" id="SSF46894">
    <property type="entry name" value="C-terminal effector domain of the bipartite response regulators"/>
    <property type="match status" value="1"/>
</dbReference>
<dbReference type="GO" id="GO:0003677">
    <property type="term" value="F:DNA binding"/>
    <property type="evidence" value="ECO:0007669"/>
    <property type="project" value="UniProtKB-UniRule"/>
</dbReference>
<feature type="domain" description="OmpR/PhoB-type" evidence="4">
    <location>
        <begin position="5"/>
        <end position="110"/>
    </location>
</feature>
<feature type="DNA-binding region" description="OmpR/PhoB-type" evidence="2">
    <location>
        <begin position="5"/>
        <end position="110"/>
    </location>
</feature>
<evidence type="ECO:0000313" key="6">
    <source>
        <dbReference type="Proteomes" id="UP000252199"/>
    </source>
</evidence>
<evidence type="ECO:0000259" key="4">
    <source>
        <dbReference type="PROSITE" id="PS51755"/>
    </source>
</evidence>
<comment type="caution">
    <text evidence="5">The sequence shown here is derived from an EMBL/GenBank/DDBJ whole genome shotgun (WGS) entry which is preliminary data.</text>
</comment>
<dbReference type="SMART" id="SM00862">
    <property type="entry name" value="Trans_reg_C"/>
    <property type="match status" value="1"/>
</dbReference>
<dbReference type="Pfam" id="PF00486">
    <property type="entry name" value="Trans_reg_C"/>
    <property type="match status" value="1"/>
</dbReference>
<dbReference type="Proteomes" id="UP000252199">
    <property type="component" value="Unassembled WGS sequence"/>
</dbReference>
<reference evidence="5 6" key="1">
    <citation type="submission" date="2018-06" db="EMBL/GenBank/DDBJ databases">
        <title>Draft genome sequences of nine Vibrio sp. clinical isolates from across the United States representing the closest known relative of Vibrio cholerae.</title>
        <authorList>
            <person name="Islam M.T."/>
            <person name="Liang K."/>
            <person name="Im M.S."/>
            <person name="Winkjer J."/>
            <person name="Busby S."/>
            <person name="Batra D."/>
            <person name="Rowe L."/>
            <person name="Tarr C.L."/>
            <person name="Boucher Y."/>
        </authorList>
    </citation>
    <scope>NUCLEOTIDE SEQUENCE [LARGE SCALE GENOMIC DNA]</scope>
    <source>
        <strain evidence="5 6">2017V-1110</strain>
    </source>
</reference>
<gene>
    <name evidence="5" type="ORF">DLR72_05440</name>
</gene>
<dbReference type="Gene3D" id="1.10.10.10">
    <property type="entry name" value="Winged helix-like DNA-binding domain superfamily/Winged helix DNA-binding domain"/>
    <property type="match status" value="1"/>
</dbReference>
<keyword evidence="3" id="KW-0472">Membrane</keyword>